<dbReference type="Proteomes" id="UP001589562">
    <property type="component" value="Unassembled WGS sequence"/>
</dbReference>
<keyword evidence="3" id="KW-1185">Reference proteome</keyword>
<comment type="caution">
    <text evidence="2">The sequence shown here is derived from an EMBL/GenBank/DDBJ whole genome shotgun (WGS) entry which is preliminary data.</text>
</comment>
<name>A0ABV5HCL7_9FLAO</name>
<proteinExistence type="predicted"/>
<dbReference type="PROSITE" id="PS51257">
    <property type="entry name" value="PROKAR_LIPOPROTEIN"/>
    <property type="match status" value="1"/>
</dbReference>
<evidence type="ECO:0000256" key="1">
    <source>
        <dbReference type="SAM" id="SignalP"/>
    </source>
</evidence>
<evidence type="ECO:0000313" key="2">
    <source>
        <dbReference type="EMBL" id="MFB9109471.1"/>
    </source>
</evidence>
<dbReference type="RefSeq" id="WP_278010153.1">
    <property type="nucleotide sequence ID" value="NZ_CP121112.1"/>
</dbReference>
<feature type="signal peptide" evidence="1">
    <location>
        <begin position="1"/>
        <end position="23"/>
    </location>
</feature>
<organism evidence="2 3">
    <name type="scientific">Flavobacterium gyeonganense</name>
    <dbReference type="NCBI Taxonomy" id="1310418"/>
    <lineage>
        <taxon>Bacteria</taxon>
        <taxon>Pseudomonadati</taxon>
        <taxon>Bacteroidota</taxon>
        <taxon>Flavobacteriia</taxon>
        <taxon>Flavobacteriales</taxon>
        <taxon>Flavobacteriaceae</taxon>
        <taxon>Flavobacterium</taxon>
    </lineage>
</organism>
<protein>
    <submittedName>
        <fullName evidence="2">Uncharacterized protein</fullName>
    </submittedName>
</protein>
<reference evidence="2 3" key="1">
    <citation type="submission" date="2024-09" db="EMBL/GenBank/DDBJ databases">
        <authorList>
            <person name="Sun Q."/>
            <person name="Mori K."/>
        </authorList>
    </citation>
    <scope>NUCLEOTIDE SEQUENCE [LARGE SCALE GENOMIC DNA]</scope>
    <source>
        <strain evidence="2 3">CECT 8365</strain>
    </source>
</reference>
<gene>
    <name evidence="2" type="ORF">ACFFVK_12870</name>
</gene>
<feature type="chain" id="PRO_5046161975" evidence="1">
    <location>
        <begin position="24"/>
        <end position="122"/>
    </location>
</feature>
<keyword evidence="1" id="KW-0732">Signal</keyword>
<accession>A0ABV5HCL7</accession>
<dbReference type="EMBL" id="JBHMFE010000015">
    <property type="protein sequence ID" value="MFB9109471.1"/>
    <property type="molecule type" value="Genomic_DNA"/>
</dbReference>
<evidence type="ECO:0000313" key="3">
    <source>
        <dbReference type="Proteomes" id="UP001589562"/>
    </source>
</evidence>
<sequence>MKRIFLLLLFILGFLLMPGSGMACTIKSLKSPSHKEMATKNVKEHSCCKSSDSKNKNHNCDGGTCTHKKCACTFSCSVFLFFTPTVTSNTVIEIASAVQRFPDFETLLSTGYGSLWLIPKIG</sequence>